<dbReference type="GO" id="GO:0000976">
    <property type="term" value="F:transcription cis-regulatory region binding"/>
    <property type="evidence" value="ECO:0007669"/>
    <property type="project" value="TreeGrafter"/>
</dbReference>
<dbReference type="PROSITE" id="PS01081">
    <property type="entry name" value="HTH_TETR_1"/>
    <property type="match status" value="1"/>
</dbReference>
<dbReference type="GO" id="GO:0003700">
    <property type="term" value="F:DNA-binding transcription factor activity"/>
    <property type="evidence" value="ECO:0007669"/>
    <property type="project" value="TreeGrafter"/>
</dbReference>
<proteinExistence type="predicted"/>
<evidence type="ECO:0000256" key="2">
    <source>
        <dbReference type="ARBA" id="ARBA00023015"/>
    </source>
</evidence>
<keyword evidence="1" id="KW-0678">Repressor</keyword>
<evidence type="ECO:0000313" key="8">
    <source>
        <dbReference type="Proteomes" id="UP000474758"/>
    </source>
</evidence>
<dbReference type="Pfam" id="PF13977">
    <property type="entry name" value="TetR_C_6"/>
    <property type="match status" value="1"/>
</dbReference>
<evidence type="ECO:0000256" key="3">
    <source>
        <dbReference type="ARBA" id="ARBA00023125"/>
    </source>
</evidence>
<comment type="caution">
    <text evidence="7">The sequence shown here is derived from an EMBL/GenBank/DDBJ whole genome shotgun (WGS) entry which is preliminary data.</text>
</comment>
<organism evidence="7 8">
    <name type="scientific">Paragemmobacter kunshanensis</name>
    <dbReference type="NCBI Taxonomy" id="2583234"/>
    <lineage>
        <taxon>Bacteria</taxon>
        <taxon>Pseudomonadati</taxon>
        <taxon>Pseudomonadota</taxon>
        <taxon>Alphaproteobacteria</taxon>
        <taxon>Rhodobacterales</taxon>
        <taxon>Paracoccaceae</taxon>
        <taxon>Paragemmobacter</taxon>
    </lineage>
</organism>
<keyword evidence="2" id="KW-0805">Transcription regulation</keyword>
<dbReference type="PANTHER" id="PTHR30055:SF226">
    <property type="entry name" value="HTH-TYPE TRANSCRIPTIONAL REGULATOR PKSA"/>
    <property type="match status" value="1"/>
</dbReference>
<evidence type="ECO:0000256" key="5">
    <source>
        <dbReference type="PROSITE-ProRule" id="PRU00335"/>
    </source>
</evidence>
<reference evidence="7 8" key="1">
    <citation type="submission" date="2020-02" db="EMBL/GenBank/DDBJ databases">
        <title>Rhodobacter translucens sp. nov., a novel bacterium isolated from activated sludge.</title>
        <authorList>
            <person name="Liu J."/>
        </authorList>
    </citation>
    <scope>NUCLEOTIDE SEQUENCE [LARGE SCALE GENOMIC DNA]</scope>
    <source>
        <strain evidence="7 8">HX-7-19</strain>
    </source>
</reference>
<keyword evidence="4" id="KW-0804">Transcription</keyword>
<keyword evidence="8" id="KW-1185">Reference proteome</keyword>
<dbReference type="Pfam" id="PF00440">
    <property type="entry name" value="TetR_N"/>
    <property type="match status" value="1"/>
</dbReference>
<feature type="DNA-binding region" description="H-T-H motif" evidence="5">
    <location>
        <begin position="41"/>
        <end position="60"/>
    </location>
</feature>
<sequence>MASLTEAVAAPRRKLSRGERRLQLIEATIAVMADHGYARTTLGEVARRAGLSHGLANFHFESKEKLLAATLDHLSEEYRANWQAALAGASDHPADRIAALMASDFAPAICTPEKLAAWCSFWGEAQSRPMYQEHCGSNDQEYQDVLERLCDDLLSLGGYPGHAGRIARVLRVVTEGVWLDLMTMQAPYDREEAMATVWAAAAAFFPRHFGAEGRLSGP</sequence>
<dbReference type="AlphaFoldDB" id="A0A6M1TV41"/>
<dbReference type="InterPro" id="IPR001647">
    <property type="entry name" value="HTH_TetR"/>
</dbReference>
<feature type="domain" description="HTH tetR-type" evidence="6">
    <location>
        <begin position="18"/>
        <end position="78"/>
    </location>
</feature>
<dbReference type="InterPro" id="IPR023772">
    <property type="entry name" value="DNA-bd_HTH_TetR-type_CS"/>
</dbReference>
<dbReference type="EMBL" id="JAALFE010000010">
    <property type="protein sequence ID" value="NGQ91577.1"/>
    <property type="molecule type" value="Genomic_DNA"/>
</dbReference>
<dbReference type="InterPro" id="IPR050109">
    <property type="entry name" value="HTH-type_TetR-like_transc_reg"/>
</dbReference>
<gene>
    <name evidence="7" type="ORF">G5V65_11775</name>
</gene>
<dbReference type="Proteomes" id="UP000474758">
    <property type="component" value="Unassembled WGS sequence"/>
</dbReference>
<dbReference type="PRINTS" id="PR00455">
    <property type="entry name" value="HTHTETR"/>
</dbReference>
<dbReference type="Gene3D" id="1.10.357.10">
    <property type="entry name" value="Tetracycline Repressor, domain 2"/>
    <property type="match status" value="1"/>
</dbReference>
<dbReference type="InterPro" id="IPR009057">
    <property type="entry name" value="Homeodomain-like_sf"/>
</dbReference>
<name>A0A6M1TV41_9RHOB</name>
<evidence type="ECO:0000313" key="7">
    <source>
        <dbReference type="EMBL" id="NGQ91577.1"/>
    </source>
</evidence>
<dbReference type="PROSITE" id="PS50977">
    <property type="entry name" value="HTH_TETR_2"/>
    <property type="match status" value="1"/>
</dbReference>
<keyword evidence="3 5" id="KW-0238">DNA-binding</keyword>
<evidence type="ECO:0000256" key="1">
    <source>
        <dbReference type="ARBA" id="ARBA00022491"/>
    </source>
</evidence>
<dbReference type="InterPro" id="IPR039538">
    <property type="entry name" value="BetI_C"/>
</dbReference>
<dbReference type="PANTHER" id="PTHR30055">
    <property type="entry name" value="HTH-TYPE TRANSCRIPTIONAL REGULATOR RUTR"/>
    <property type="match status" value="1"/>
</dbReference>
<evidence type="ECO:0000259" key="6">
    <source>
        <dbReference type="PROSITE" id="PS50977"/>
    </source>
</evidence>
<protein>
    <submittedName>
        <fullName evidence="7">TetR family transcriptional regulator</fullName>
    </submittedName>
</protein>
<dbReference type="InterPro" id="IPR036271">
    <property type="entry name" value="Tet_transcr_reg_TetR-rel_C_sf"/>
</dbReference>
<dbReference type="SUPFAM" id="SSF46689">
    <property type="entry name" value="Homeodomain-like"/>
    <property type="match status" value="1"/>
</dbReference>
<dbReference type="RefSeq" id="WP_165050265.1">
    <property type="nucleotide sequence ID" value="NZ_JAALFE010000010.1"/>
</dbReference>
<accession>A0A6M1TV41</accession>
<dbReference type="SUPFAM" id="SSF48498">
    <property type="entry name" value="Tetracyclin repressor-like, C-terminal domain"/>
    <property type="match status" value="1"/>
</dbReference>
<evidence type="ECO:0000256" key="4">
    <source>
        <dbReference type="ARBA" id="ARBA00023163"/>
    </source>
</evidence>